<accession>A0A0H2S6K5</accession>
<feature type="signal peptide" evidence="1">
    <location>
        <begin position="1"/>
        <end position="22"/>
    </location>
</feature>
<organism evidence="2 3">
    <name type="scientific">Schizopora paradoxa</name>
    <dbReference type="NCBI Taxonomy" id="27342"/>
    <lineage>
        <taxon>Eukaryota</taxon>
        <taxon>Fungi</taxon>
        <taxon>Dikarya</taxon>
        <taxon>Basidiomycota</taxon>
        <taxon>Agaricomycotina</taxon>
        <taxon>Agaricomycetes</taxon>
        <taxon>Hymenochaetales</taxon>
        <taxon>Schizoporaceae</taxon>
        <taxon>Schizopora</taxon>
    </lineage>
</organism>
<dbReference type="InParanoid" id="A0A0H2S6K5"/>
<feature type="chain" id="PRO_5005202436" evidence="1">
    <location>
        <begin position="23"/>
        <end position="189"/>
    </location>
</feature>
<dbReference type="Proteomes" id="UP000053477">
    <property type="component" value="Unassembled WGS sequence"/>
</dbReference>
<dbReference type="AlphaFoldDB" id="A0A0H2S6K5"/>
<proteinExistence type="predicted"/>
<reference evidence="2 3" key="1">
    <citation type="submission" date="2015-04" db="EMBL/GenBank/DDBJ databases">
        <title>Complete genome sequence of Schizopora paradoxa KUC8140, a cosmopolitan wood degrader in East Asia.</title>
        <authorList>
            <consortium name="DOE Joint Genome Institute"/>
            <person name="Min B."/>
            <person name="Park H."/>
            <person name="Jang Y."/>
            <person name="Kim J.-J."/>
            <person name="Kim K.H."/>
            <person name="Pangilinan J."/>
            <person name="Lipzen A."/>
            <person name="Riley R."/>
            <person name="Grigoriev I.V."/>
            <person name="Spatafora J.W."/>
            <person name="Choi I.-G."/>
        </authorList>
    </citation>
    <scope>NUCLEOTIDE SEQUENCE [LARGE SCALE GENOMIC DNA]</scope>
    <source>
        <strain evidence="2 3">KUC8140</strain>
    </source>
</reference>
<keyword evidence="3" id="KW-1185">Reference proteome</keyword>
<dbReference type="EMBL" id="KQ085977">
    <property type="protein sequence ID" value="KLO12446.1"/>
    <property type="molecule type" value="Genomic_DNA"/>
</dbReference>
<gene>
    <name evidence="2" type="ORF">SCHPADRAFT_890766</name>
</gene>
<sequence>MHFARVTSVLFAFLTFGLFAAANPVRVLSKRDASCLGAINTLNSTVAGVAARFLPITVNTPDNKEFSIGLIGEIVEAIELASFVSNAIPPTSDQTGSTDNPIADALGEVIGGIVTVFKAMVELIPDLKDNIADADTEMTELVNILDLLISDFTNILSVFVSQLANLFEVAGLTELAKLFGFVAAETSQQ</sequence>
<evidence type="ECO:0000256" key="1">
    <source>
        <dbReference type="SAM" id="SignalP"/>
    </source>
</evidence>
<name>A0A0H2S6K5_9AGAM</name>
<evidence type="ECO:0000313" key="2">
    <source>
        <dbReference type="EMBL" id="KLO12446.1"/>
    </source>
</evidence>
<protein>
    <submittedName>
        <fullName evidence="2">Uncharacterized protein</fullName>
    </submittedName>
</protein>
<evidence type="ECO:0000313" key="3">
    <source>
        <dbReference type="Proteomes" id="UP000053477"/>
    </source>
</evidence>
<keyword evidence="1" id="KW-0732">Signal</keyword>